<feature type="domain" description="Formamidopyrimidine-DNA glycosylase catalytic" evidence="15">
    <location>
        <begin position="2"/>
        <end position="86"/>
    </location>
</feature>
<keyword evidence="7" id="KW-0862">Zinc</keyword>
<gene>
    <name evidence="16" type="ORF">LZZ85_22425</name>
</gene>
<keyword evidence="8" id="KW-0238">DNA-binding</keyword>
<keyword evidence="17" id="KW-1185">Reference proteome</keyword>
<keyword evidence="12" id="KW-0326">Glycosidase</keyword>
<keyword evidence="5 13" id="KW-0863">Zinc-finger</keyword>
<evidence type="ECO:0000256" key="11">
    <source>
        <dbReference type="ARBA" id="ARBA00023268"/>
    </source>
</evidence>
<keyword evidence="9" id="KW-0234">DNA repair</keyword>
<evidence type="ECO:0000259" key="15">
    <source>
        <dbReference type="PROSITE" id="PS51068"/>
    </source>
</evidence>
<dbReference type="EMBL" id="JAKLTR010000017">
    <property type="protein sequence ID" value="MCG2617069.1"/>
    <property type="molecule type" value="Genomic_DNA"/>
</dbReference>
<keyword evidence="16" id="KW-0255">Endonuclease</keyword>
<organism evidence="16 17">
    <name type="scientific">Terrimonas ginsenosidimutans</name>
    <dbReference type="NCBI Taxonomy" id="2908004"/>
    <lineage>
        <taxon>Bacteria</taxon>
        <taxon>Pseudomonadati</taxon>
        <taxon>Bacteroidota</taxon>
        <taxon>Chitinophagia</taxon>
        <taxon>Chitinophagales</taxon>
        <taxon>Chitinophagaceae</taxon>
        <taxon>Terrimonas</taxon>
    </lineage>
</organism>
<dbReference type="RefSeq" id="WP_237875606.1">
    <property type="nucleotide sequence ID" value="NZ_JAKLTR010000017.1"/>
</dbReference>
<keyword evidence="3" id="KW-0479">Metal-binding</keyword>
<dbReference type="Pfam" id="PF01149">
    <property type="entry name" value="Fapy_DNA_glyco"/>
    <property type="match status" value="1"/>
</dbReference>
<dbReference type="PANTHER" id="PTHR22993">
    <property type="entry name" value="FORMAMIDOPYRIMIDINE-DNA GLYCOSYLASE"/>
    <property type="match status" value="1"/>
</dbReference>
<keyword evidence="10" id="KW-0456">Lyase</keyword>
<dbReference type="InterPro" id="IPR035937">
    <property type="entry name" value="FPG_N"/>
</dbReference>
<evidence type="ECO:0000256" key="12">
    <source>
        <dbReference type="ARBA" id="ARBA00023295"/>
    </source>
</evidence>
<keyword evidence="6" id="KW-0378">Hydrolase</keyword>
<keyword evidence="11" id="KW-0511">Multifunctional enzyme</keyword>
<evidence type="ECO:0000259" key="14">
    <source>
        <dbReference type="PROSITE" id="PS51066"/>
    </source>
</evidence>
<dbReference type="Gene3D" id="1.10.8.50">
    <property type="match status" value="1"/>
</dbReference>
<dbReference type="InterPro" id="IPR010979">
    <property type="entry name" value="Ribosomal_uS13-like_H2TH"/>
</dbReference>
<evidence type="ECO:0000256" key="8">
    <source>
        <dbReference type="ARBA" id="ARBA00023125"/>
    </source>
</evidence>
<evidence type="ECO:0000313" key="17">
    <source>
        <dbReference type="Proteomes" id="UP001165367"/>
    </source>
</evidence>
<name>A0ABS9KXG5_9BACT</name>
<evidence type="ECO:0000313" key="16">
    <source>
        <dbReference type="EMBL" id="MCG2617069.1"/>
    </source>
</evidence>
<dbReference type="SUPFAM" id="SSF46946">
    <property type="entry name" value="S13-like H2TH domain"/>
    <property type="match status" value="1"/>
</dbReference>
<accession>A0ABS9KXG5</accession>
<comment type="catalytic activity">
    <reaction evidence="1">
        <text>Hydrolysis of DNA containing ring-opened 7-methylguanine residues, releasing 2,6-diamino-4-hydroxy-5-(N-methyl)formamidopyrimidine.</text>
        <dbReference type="EC" id="3.2.2.23"/>
    </reaction>
</comment>
<comment type="similarity">
    <text evidence="2">Belongs to the FPG family.</text>
</comment>
<dbReference type="SUPFAM" id="SSF81624">
    <property type="entry name" value="N-terminal domain of MutM-like DNA repair proteins"/>
    <property type="match status" value="1"/>
</dbReference>
<dbReference type="Proteomes" id="UP001165367">
    <property type="component" value="Unassembled WGS sequence"/>
</dbReference>
<protein>
    <submittedName>
        <fullName evidence="16">Endonuclease</fullName>
    </submittedName>
</protein>
<dbReference type="PROSITE" id="PS51068">
    <property type="entry name" value="FPG_CAT"/>
    <property type="match status" value="1"/>
</dbReference>
<dbReference type="InterPro" id="IPR015886">
    <property type="entry name" value="H2TH_FPG"/>
</dbReference>
<dbReference type="PROSITE" id="PS51066">
    <property type="entry name" value="ZF_FPG_2"/>
    <property type="match status" value="1"/>
</dbReference>
<dbReference type="GO" id="GO:0004519">
    <property type="term" value="F:endonuclease activity"/>
    <property type="evidence" value="ECO:0007669"/>
    <property type="project" value="UniProtKB-KW"/>
</dbReference>
<evidence type="ECO:0000256" key="1">
    <source>
        <dbReference type="ARBA" id="ARBA00001668"/>
    </source>
</evidence>
<dbReference type="SMART" id="SM00898">
    <property type="entry name" value="Fapy_DNA_glyco"/>
    <property type="match status" value="1"/>
</dbReference>
<dbReference type="InterPro" id="IPR000214">
    <property type="entry name" value="Znf_DNA_glyclase/AP_lyase"/>
</dbReference>
<evidence type="ECO:0000256" key="3">
    <source>
        <dbReference type="ARBA" id="ARBA00022723"/>
    </source>
</evidence>
<keyword evidence="16" id="KW-0540">Nuclease</keyword>
<dbReference type="InterPro" id="IPR012319">
    <property type="entry name" value="FPG_cat"/>
</dbReference>
<evidence type="ECO:0000256" key="5">
    <source>
        <dbReference type="ARBA" id="ARBA00022771"/>
    </source>
</evidence>
<dbReference type="Gene3D" id="3.20.190.10">
    <property type="entry name" value="MutM-like, N-terminal"/>
    <property type="match status" value="1"/>
</dbReference>
<evidence type="ECO:0000256" key="4">
    <source>
        <dbReference type="ARBA" id="ARBA00022763"/>
    </source>
</evidence>
<proteinExistence type="inferred from homology"/>
<evidence type="ECO:0000256" key="10">
    <source>
        <dbReference type="ARBA" id="ARBA00023239"/>
    </source>
</evidence>
<evidence type="ECO:0000256" key="9">
    <source>
        <dbReference type="ARBA" id="ARBA00023204"/>
    </source>
</evidence>
<dbReference type="SMART" id="SM01232">
    <property type="entry name" value="H2TH"/>
    <property type="match status" value="1"/>
</dbReference>
<comment type="caution">
    <text evidence="16">The sequence shown here is derived from an EMBL/GenBank/DDBJ whole genome shotgun (WGS) entry which is preliminary data.</text>
</comment>
<evidence type="ECO:0000256" key="6">
    <source>
        <dbReference type="ARBA" id="ARBA00022801"/>
    </source>
</evidence>
<reference evidence="16" key="1">
    <citation type="submission" date="2022-01" db="EMBL/GenBank/DDBJ databases">
        <authorList>
            <person name="Jo J.-H."/>
            <person name="Im W.-T."/>
        </authorList>
    </citation>
    <scope>NUCLEOTIDE SEQUENCE</scope>
    <source>
        <strain evidence="16">NA20</strain>
    </source>
</reference>
<evidence type="ECO:0000256" key="7">
    <source>
        <dbReference type="ARBA" id="ARBA00022833"/>
    </source>
</evidence>
<dbReference type="Pfam" id="PF06831">
    <property type="entry name" value="H2TH"/>
    <property type="match status" value="1"/>
</dbReference>
<sequence>MPEGPSLVLLKEDILQFRRKKVMAAGGNAAIDVQQLEGRQLLEIRTWGKQLFLLFSGKITIRIHLLMFGSYSINERIRLKRSVKLELHFNTGTLYFYTCSVKEMEPGWETTYDWNADLLSKKWAPRAARAKLKKIPETLVCDALLDQQIFSGSGNIVKNEVLFRIFLHPESTLGAIPPQTFTLLIREAKQYCYDFLAWKREGTLKKHWQIIRKKKCPRCDLAVQKKYCGKTRRRTFFCKNCQEKYV</sequence>
<evidence type="ECO:0000256" key="13">
    <source>
        <dbReference type="PROSITE-ProRule" id="PRU00391"/>
    </source>
</evidence>
<dbReference type="PANTHER" id="PTHR22993:SF9">
    <property type="entry name" value="FORMAMIDOPYRIMIDINE-DNA GLYCOSYLASE"/>
    <property type="match status" value="1"/>
</dbReference>
<feature type="domain" description="FPG-type" evidence="14">
    <location>
        <begin position="209"/>
        <end position="243"/>
    </location>
</feature>
<evidence type="ECO:0000256" key="2">
    <source>
        <dbReference type="ARBA" id="ARBA00009409"/>
    </source>
</evidence>
<keyword evidence="4" id="KW-0227">DNA damage</keyword>